<dbReference type="Proteomes" id="UP001162640">
    <property type="component" value="Unassembled WGS sequence"/>
</dbReference>
<organism evidence="2 3">
    <name type="scientific">Triparma laevis f. inornata</name>
    <dbReference type="NCBI Taxonomy" id="1714386"/>
    <lineage>
        <taxon>Eukaryota</taxon>
        <taxon>Sar</taxon>
        <taxon>Stramenopiles</taxon>
        <taxon>Ochrophyta</taxon>
        <taxon>Bolidophyceae</taxon>
        <taxon>Parmales</taxon>
        <taxon>Triparmaceae</taxon>
        <taxon>Triparma</taxon>
    </lineage>
</organism>
<evidence type="ECO:0000313" key="3">
    <source>
        <dbReference type="Proteomes" id="UP001162640"/>
    </source>
</evidence>
<evidence type="ECO:0000256" key="1">
    <source>
        <dbReference type="SAM" id="MobiDB-lite"/>
    </source>
</evidence>
<sequence>MSTNASFAIDTHAGPNPQDSLPLPPQTTKMEDIMTSTLGNKYDHTGGQTSAAENASVVIISASERRKRFGIECTGPFGDGITFSGGTWVPGGEYVQTLVVKNVSTKMKKLKYRLPCTRFFSLLYPLEINLSPGTTQVREL</sequence>
<dbReference type="AlphaFoldDB" id="A0A9W7DV19"/>
<comment type="caution">
    <text evidence="2">The sequence shown here is derived from an EMBL/GenBank/DDBJ whole genome shotgun (WGS) entry which is preliminary data.</text>
</comment>
<dbReference type="InterPro" id="IPR052614">
    <property type="entry name" value="CFAP65"/>
</dbReference>
<dbReference type="EMBL" id="BLQM01000048">
    <property type="protein sequence ID" value="GMH56043.1"/>
    <property type="molecule type" value="Genomic_DNA"/>
</dbReference>
<proteinExistence type="predicted"/>
<protein>
    <submittedName>
        <fullName evidence="2">Uncharacterized protein</fullName>
    </submittedName>
</protein>
<feature type="region of interest" description="Disordered" evidence="1">
    <location>
        <begin position="1"/>
        <end position="25"/>
    </location>
</feature>
<name>A0A9W7DV19_9STRA</name>
<reference evidence="3" key="1">
    <citation type="journal article" date="2023" name="Commun. Biol.">
        <title>Genome analysis of Parmales, the sister group of diatoms, reveals the evolutionary specialization of diatoms from phago-mixotrophs to photoautotrophs.</title>
        <authorList>
            <person name="Ban H."/>
            <person name="Sato S."/>
            <person name="Yoshikawa S."/>
            <person name="Yamada K."/>
            <person name="Nakamura Y."/>
            <person name="Ichinomiya M."/>
            <person name="Sato N."/>
            <person name="Blanc-Mathieu R."/>
            <person name="Endo H."/>
            <person name="Kuwata A."/>
            <person name="Ogata H."/>
        </authorList>
    </citation>
    <scope>NUCLEOTIDE SEQUENCE [LARGE SCALE GENOMIC DNA]</scope>
</reference>
<gene>
    <name evidence="2" type="ORF">TL16_g02047</name>
</gene>
<accession>A0A9W7DV19</accession>
<dbReference type="PANTHER" id="PTHR46127:SF1">
    <property type="entry name" value="CILIA- AND FLAGELLA-ASSOCIATED PROTEIN 65"/>
    <property type="match status" value="1"/>
</dbReference>
<dbReference type="PANTHER" id="PTHR46127">
    <property type="entry name" value="CILIA- AND FLAGELLA-ASSOCIATED PROTEIN 65"/>
    <property type="match status" value="1"/>
</dbReference>
<evidence type="ECO:0000313" key="2">
    <source>
        <dbReference type="EMBL" id="GMH56043.1"/>
    </source>
</evidence>